<evidence type="ECO:0000313" key="3">
    <source>
        <dbReference type="Proteomes" id="UP000199421"/>
    </source>
</evidence>
<dbReference type="STRING" id="407022.SAMN05661044_04493"/>
<feature type="chain" id="PRO_5011582329" evidence="1">
    <location>
        <begin position="28"/>
        <end position="538"/>
    </location>
</feature>
<keyword evidence="1" id="KW-0732">Signal</keyword>
<dbReference type="Gene3D" id="1.25.40.390">
    <property type="match status" value="1"/>
</dbReference>
<sequence>MNHRKRIFLKSVFIAGFCMLATFSACDKGFEEMNTNPNAFTEPVIGNLFTTSIIRTAGTGTADRNRTNIKYFAGTMQYMASLGLNWSGDKNYENNQFGDLFETIYNVHLKELQQIIAATEGNVDLINQFAIANIWRVFILHRATDIYGDVPYTEAGQGYISGVFKPAYDKQSAIYPMMLEQLERSISQLDATKSTFGNNDVLYEGNIAKWKTFAYSLMLRLGMRLSNVAPDLAKSWVEKAISGGVMQSNDDIAKVNHVAGNGNTQNWDSFELKRESFPESNAGKGPVKLSKTLIDALIGYNDPRIPFYATLWEGNILSQQTAKLPSTTDPTLQKGLPNGFDATTIKQVIPDFNNNMLTTFSEPNTATVASLNAPTILLSYSEVEFLLAEAALRGWAPGTASEHYENAIRANMQSTSLFPTVTLSNGESIIKDEVIASYLAVHPLDASGSFEQQMEQIYTQFWLAHFMYFDHFEAFSTWRRTGYPVLNAPNYPGNFTGGKHLLRLRYPVSEATLNKINYEEAVSNQGPDLYTTAVWWDK</sequence>
<dbReference type="InterPro" id="IPR011990">
    <property type="entry name" value="TPR-like_helical_dom_sf"/>
</dbReference>
<feature type="signal peptide" evidence="1">
    <location>
        <begin position="1"/>
        <end position="27"/>
    </location>
</feature>
<dbReference type="RefSeq" id="WP_202907908.1">
    <property type="nucleotide sequence ID" value="NZ_FOAF01000008.1"/>
</dbReference>
<dbReference type="AlphaFoldDB" id="A0A1H7WAJ0"/>
<evidence type="ECO:0000313" key="2">
    <source>
        <dbReference type="EMBL" id="SEM18602.1"/>
    </source>
</evidence>
<dbReference type="SUPFAM" id="SSF48452">
    <property type="entry name" value="TPR-like"/>
    <property type="match status" value="1"/>
</dbReference>
<reference evidence="3" key="1">
    <citation type="submission" date="2016-10" db="EMBL/GenBank/DDBJ databases">
        <authorList>
            <person name="Varghese N."/>
            <person name="Submissions S."/>
        </authorList>
    </citation>
    <scope>NUCLEOTIDE SEQUENCE [LARGE SCALE GENOMIC DNA]</scope>
    <source>
        <strain evidence="3">DSM 18733</strain>
    </source>
</reference>
<organism evidence="2 3">
    <name type="scientific">Olivibacter domesticus</name>
    <name type="common">Pseudosphingobacterium domesticum</name>
    <dbReference type="NCBI Taxonomy" id="407022"/>
    <lineage>
        <taxon>Bacteria</taxon>
        <taxon>Pseudomonadati</taxon>
        <taxon>Bacteroidota</taxon>
        <taxon>Sphingobacteriia</taxon>
        <taxon>Sphingobacteriales</taxon>
        <taxon>Sphingobacteriaceae</taxon>
        <taxon>Olivibacter</taxon>
    </lineage>
</organism>
<dbReference type="PROSITE" id="PS51257">
    <property type="entry name" value="PROKAR_LIPOPROTEIN"/>
    <property type="match status" value="1"/>
</dbReference>
<evidence type="ECO:0000256" key="1">
    <source>
        <dbReference type="SAM" id="SignalP"/>
    </source>
</evidence>
<protein>
    <submittedName>
        <fullName evidence="2">Starch-binding associating with outer membrane</fullName>
    </submittedName>
</protein>
<gene>
    <name evidence="2" type="ORF">SAMN05661044_04493</name>
</gene>
<dbReference type="Proteomes" id="UP000199421">
    <property type="component" value="Unassembled WGS sequence"/>
</dbReference>
<proteinExistence type="predicted"/>
<name>A0A1H7WAJ0_OLID1</name>
<dbReference type="EMBL" id="FOAF01000008">
    <property type="protein sequence ID" value="SEM18602.1"/>
    <property type="molecule type" value="Genomic_DNA"/>
</dbReference>
<keyword evidence="3" id="KW-1185">Reference proteome</keyword>
<dbReference type="Pfam" id="PF12771">
    <property type="entry name" value="SusD-like_2"/>
    <property type="match status" value="1"/>
</dbReference>
<accession>A0A1H7WAJ0</accession>
<dbReference type="InterPro" id="IPR041662">
    <property type="entry name" value="SusD-like_2"/>
</dbReference>